<dbReference type="InterPro" id="IPR056121">
    <property type="entry name" value="DUF7704"/>
</dbReference>
<keyword evidence="4" id="KW-1185">Reference proteome</keyword>
<protein>
    <recommendedName>
        <fullName evidence="2">DUF7704 domain-containing protein</fullName>
    </recommendedName>
</protein>
<keyword evidence="1" id="KW-1133">Transmembrane helix</keyword>
<feature type="transmembrane region" description="Helical" evidence="1">
    <location>
        <begin position="12"/>
        <end position="35"/>
    </location>
</feature>
<feature type="transmembrane region" description="Helical" evidence="1">
    <location>
        <begin position="86"/>
        <end position="106"/>
    </location>
</feature>
<accession>A0A8E2F7C5</accession>
<dbReference type="Proteomes" id="UP000250140">
    <property type="component" value="Unassembled WGS sequence"/>
</dbReference>
<sequence length="172" mass="18871">MASQLPTIPRVVFTILEPISLIAGFLGPLLAPSFFVSSQTAYEIPHSLYLSEHILALQLGNCYLLLALLGLFILNTTSEIKTVRAYLVALWIADIGHVGVTAWAMGMQAFIDVAGWNAMAWGNIGATVFLFVMRSSYFLGAFGPNQEKSNAQRVKEMEGLLEQMKSSKTKEL</sequence>
<proteinExistence type="predicted"/>
<feature type="transmembrane region" description="Helical" evidence="1">
    <location>
        <begin position="55"/>
        <end position="74"/>
    </location>
</feature>
<dbReference type="Pfam" id="PF24803">
    <property type="entry name" value="DUF7704"/>
    <property type="match status" value="1"/>
</dbReference>
<gene>
    <name evidence="3" type="ORF">AOQ84DRAFT_172491</name>
</gene>
<keyword evidence="1" id="KW-0472">Membrane</keyword>
<feature type="domain" description="DUF7704" evidence="2">
    <location>
        <begin position="2"/>
        <end position="144"/>
    </location>
</feature>
<feature type="transmembrane region" description="Helical" evidence="1">
    <location>
        <begin position="118"/>
        <end position="139"/>
    </location>
</feature>
<organism evidence="3 4">
    <name type="scientific">Glonium stellatum</name>
    <dbReference type="NCBI Taxonomy" id="574774"/>
    <lineage>
        <taxon>Eukaryota</taxon>
        <taxon>Fungi</taxon>
        <taxon>Dikarya</taxon>
        <taxon>Ascomycota</taxon>
        <taxon>Pezizomycotina</taxon>
        <taxon>Dothideomycetes</taxon>
        <taxon>Pleosporomycetidae</taxon>
        <taxon>Gloniales</taxon>
        <taxon>Gloniaceae</taxon>
        <taxon>Glonium</taxon>
    </lineage>
</organism>
<evidence type="ECO:0000313" key="3">
    <source>
        <dbReference type="EMBL" id="OCL11890.1"/>
    </source>
</evidence>
<evidence type="ECO:0000256" key="1">
    <source>
        <dbReference type="SAM" id="Phobius"/>
    </source>
</evidence>
<reference evidence="3 4" key="1">
    <citation type="journal article" date="2016" name="Nat. Commun.">
        <title>Ectomycorrhizal ecology is imprinted in the genome of the dominant symbiotic fungus Cenococcum geophilum.</title>
        <authorList>
            <consortium name="DOE Joint Genome Institute"/>
            <person name="Peter M."/>
            <person name="Kohler A."/>
            <person name="Ohm R.A."/>
            <person name="Kuo A."/>
            <person name="Krutzmann J."/>
            <person name="Morin E."/>
            <person name="Arend M."/>
            <person name="Barry K.W."/>
            <person name="Binder M."/>
            <person name="Choi C."/>
            <person name="Clum A."/>
            <person name="Copeland A."/>
            <person name="Grisel N."/>
            <person name="Haridas S."/>
            <person name="Kipfer T."/>
            <person name="LaButti K."/>
            <person name="Lindquist E."/>
            <person name="Lipzen A."/>
            <person name="Maire R."/>
            <person name="Meier B."/>
            <person name="Mihaltcheva S."/>
            <person name="Molinier V."/>
            <person name="Murat C."/>
            <person name="Poggeler S."/>
            <person name="Quandt C.A."/>
            <person name="Sperisen C."/>
            <person name="Tritt A."/>
            <person name="Tisserant E."/>
            <person name="Crous P.W."/>
            <person name="Henrissat B."/>
            <person name="Nehls U."/>
            <person name="Egli S."/>
            <person name="Spatafora J.W."/>
            <person name="Grigoriev I.V."/>
            <person name="Martin F.M."/>
        </authorList>
    </citation>
    <scope>NUCLEOTIDE SEQUENCE [LARGE SCALE GENOMIC DNA]</scope>
    <source>
        <strain evidence="3 4">CBS 207.34</strain>
    </source>
</reference>
<dbReference type="AlphaFoldDB" id="A0A8E2F7C5"/>
<dbReference type="PANTHER" id="PTHR37019:SF2">
    <property type="entry name" value="EXPERA DOMAIN-CONTAINING PROTEIN"/>
    <property type="match status" value="1"/>
</dbReference>
<keyword evidence="1" id="KW-0812">Transmembrane</keyword>
<dbReference type="PANTHER" id="PTHR37019">
    <property type="entry name" value="CHROMOSOME 1, WHOLE GENOME SHOTGUN SEQUENCE"/>
    <property type="match status" value="1"/>
</dbReference>
<name>A0A8E2F7C5_9PEZI</name>
<dbReference type="OrthoDB" id="2937326at2759"/>
<evidence type="ECO:0000313" key="4">
    <source>
        <dbReference type="Proteomes" id="UP000250140"/>
    </source>
</evidence>
<evidence type="ECO:0000259" key="2">
    <source>
        <dbReference type="Pfam" id="PF24803"/>
    </source>
</evidence>
<dbReference type="EMBL" id="KV748964">
    <property type="protein sequence ID" value="OCL11890.1"/>
    <property type="molecule type" value="Genomic_DNA"/>
</dbReference>